<accession>A0A512B4J4</accession>
<dbReference type="AlphaFoldDB" id="A0A512B4J4"/>
<name>A0A512B4J4_9BACT</name>
<gene>
    <name evidence="1" type="ORF">AAE02nite_45430</name>
</gene>
<dbReference type="Gene3D" id="1.20.1600.10">
    <property type="entry name" value="Outer membrane efflux proteins (OEP)"/>
    <property type="match status" value="1"/>
</dbReference>
<proteinExistence type="predicted"/>
<sequence>MGDFLGSAMQDPELEVLSKQINYLNKGQYRLAPVRSIEFRTQNSQLGSGEQQYEFRLNPANPWEIKYTNRVFRTQQMALSLEKELLFKALLEKRYQVVNDLLYLNELRDIREALIQNTENQITVLEKQKGSSFFDAEDFVELKLEQMEEQVDIASFNFQVEQKTKDMQQLYPTGNKTVPAWRYAEVISLPRLEKLVDSLLHTTLFSTRLAYRQEKVALADYEHALQKANINPGFIQTEYMPYRFSESKNPMGISMGVTIPLFNPNKADMAQKKLDVLEAETKLTLEKQQATDEVTNLLGALKNYLVQHQKLEQKIASYKQNETVSAVNALTNNNPLITLKFNGQLLKLRKIQVELKNEIYRTYIALLATSDLLNQKPLINFLSPSLQPL</sequence>
<protein>
    <recommendedName>
        <fullName evidence="3">Transporter</fullName>
    </recommendedName>
</protein>
<dbReference type="Proteomes" id="UP000321532">
    <property type="component" value="Unassembled WGS sequence"/>
</dbReference>
<dbReference type="EMBL" id="BJYS01000045">
    <property type="protein sequence ID" value="GEO06879.1"/>
    <property type="molecule type" value="Genomic_DNA"/>
</dbReference>
<evidence type="ECO:0008006" key="3">
    <source>
        <dbReference type="Google" id="ProtNLM"/>
    </source>
</evidence>
<reference evidence="1 2" key="1">
    <citation type="submission" date="2019-07" db="EMBL/GenBank/DDBJ databases">
        <title>Whole genome shotgun sequence of Adhaeribacter aerolatus NBRC 106133.</title>
        <authorList>
            <person name="Hosoyama A."/>
            <person name="Uohara A."/>
            <person name="Ohji S."/>
            <person name="Ichikawa N."/>
        </authorList>
    </citation>
    <scope>NUCLEOTIDE SEQUENCE [LARGE SCALE GENOMIC DNA]</scope>
    <source>
        <strain evidence="1 2">NBRC 106133</strain>
    </source>
</reference>
<comment type="caution">
    <text evidence="1">The sequence shown here is derived from an EMBL/GenBank/DDBJ whole genome shotgun (WGS) entry which is preliminary data.</text>
</comment>
<organism evidence="1 2">
    <name type="scientific">Adhaeribacter aerolatus</name>
    <dbReference type="NCBI Taxonomy" id="670289"/>
    <lineage>
        <taxon>Bacteria</taxon>
        <taxon>Pseudomonadati</taxon>
        <taxon>Bacteroidota</taxon>
        <taxon>Cytophagia</taxon>
        <taxon>Cytophagales</taxon>
        <taxon>Hymenobacteraceae</taxon>
        <taxon>Adhaeribacter</taxon>
    </lineage>
</organism>
<dbReference type="SUPFAM" id="SSF56954">
    <property type="entry name" value="Outer membrane efflux proteins (OEP)"/>
    <property type="match status" value="1"/>
</dbReference>
<evidence type="ECO:0000313" key="2">
    <source>
        <dbReference type="Proteomes" id="UP000321532"/>
    </source>
</evidence>
<keyword evidence="2" id="KW-1185">Reference proteome</keyword>
<evidence type="ECO:0000313" key="1">
    <source>
        <dbReference type="EMBL" id="GEO06879.1"/>
    </source>
</evidence>
<dbReference type="GO" id="GO:0015562">
    <property type="term" value="F:efflux transmembrane transporter activity"/>
    <property type="evidence" value="ECO:0007669"/>
    <property type="project" value="InterPro"/>
</dbReference>